<organism evidence="4 5">
    <name type="scientific">Vagococcus fluvialis</name>
    <dbReference type="NCBI Taxonomy" id="2738"/>
    <lineage>
        <taxon>Bacteria</taxon>
        <taxon>Bacillati</taxon>
        <taxon>Bacillota</taxon>
        <taxon>Bacilli</taxon>
        <taxon>Lactobacillales</taxon>
        <taxon>Enterococcaceae</taxon>
        <taxon>Vagococcus</taxon>
    </lineage>
</organism>
<accession>A0A429ZZG2</accession>
<comment type="caution">
    <text evidence="4">The sequence shown here is derived from an EMBL/GenBank/DDBJ whole genome shotgun (WGS) entry which is preliminary data.</text>
</comment>
<dbReference type="Pfam" id="PF00440">
    <property type="entry name" value="TetR_N"/>
    <property type="match status" value="1"/>
</dbReference>
<dbReference type="PANTHER" id="PTHR43479">
    <property type="entry name" value="ACREF/ENVCD OPERON REPRESSOR-RELATED"/>
    <property type="match status" value="1"/>
</dbReference>
<gene>
    <name evidence="4" type="ORF">CBF32_11740</name>
</gene>
<dbReference type="Proteomes" id="UP000288197">
    <property type="component" value="Unassembled WGS sequence"/>
</dbReference>
<keyword evidence="5" id="KW-1185">Reference proteome</keyword>
<dbReference type="PANTHER" id="PTHR43479:SF11">
    <property type="entry name" value="ACREF_ENVCD OPERON REPRESSOR-RELATED"/>
    <property type="match status" value="1"/>
</dbReference>
<dbReference type="GO" id="GO:0003677">
    <property type="term" value="F:DNA binding"/>
    <property type="evidence" value="ECO:0007669"/>
    <property type="project" value="UniProtKB-UniRule"/>
</dbReference>
<evidence type="ECO:0000259" key="3">
    <source>
        <dbReference type="PROSITE" id="PS50977"/>
    </source>
</evidence>
<protein>
    <recommendedName>
        <fullName evidence="3">HTH tetR-type domain-containing protein</fullName>
    </recommendedName>
</protein>
<dbReference type="OrthoDB" id="9814200at2"/>
<dbReference type="Gene3D" id="1.10.357.10">
    <property type="entry name" value="Tetracycline Repressor, domain 2"/>
    <property type="match status" value="1"/>
</dbReference>
<feature type="domain" description="HTH tetR-type" evidence="3">
    <location>
        <begin position="24"/>
        <end position="85"/>
    </location>
</feature>
<dbReference type="SUPFAM" id="SSF46689">
    <property type="entry name" value="Homeodomain-like"/>
    <property type="match status" value="1"/>
</dbReference>
<dbReference type="InterPro" id="IPR001647">
    <property type="entry name" value="HTH_TetR"/>
</dbReference>
<dbReference type="InterPro" id="IPR009057">
    <property type="entry name" value="Homeodomain-like_sf"/>
</dbReference>
<evidence type="ECO:0000313" key="5">
    <source>
        <dbReference type="Proteomes" id="UP000288197"/>
    </source>
</evidence>
<evidence type="ECO:0000256" key="2">
    <source>
        <dbReference type="PROSITE-ProRule" id="PRU00335"/>
    </source>
</evidence>
<dbReference type="PROSITE" id="PS50977">
    <property type="entry name" value="HTH_TETR_2"/>
    <property type="match status" value="1"/>
</dbReference>
<evidence type="ECO:0000256" key="1">
    <source>
        <dbReference type="ARBA" id="ARBA00023125"/>
    </source>
</evidence>
<name>A0A429ZZG2_9ENTE</name>
<sequence length="231" mass="26662">MKHTKECFTKKEGELEMKQRYDAEQTKEEILFAAGQLFNAKGYKQTSIQDIVEELDGLSKGAIYHHFKSKEAILDELMRHFMPSEEIIESVREDNSLNGLEKIQKLFLQGMFHEEVQKYLGFSPELIKEPVLSLKYLKLTQAVFIPVMSEFIEEGNQDGSISVPHPQLIAEVVLFLLTTWYSTTLFDSDIANFYQKLETSQYILEKIGVNVLDESVIASIQQKIIERTEEL</sequence>
<keyword evidence="1 2" id="KW-0238">DNA-binding</keyword>
<feature type="DNA-binding region" description="H-T-H motif" evidence="2">
    <location>
        <begin position="48"/>
        <end position="67"/>
    </location>
</feature>
<dbReference type="EMBL" id="NGJX01000015">
    <property type="protein sequence ID" value="RST99409.1"/>
    <property type="molecule type" value="Genomic_DNA"/>
</dbReference>
<reference evidence="4 5" key="1">
    <citation type="submission" date="2017-05" db="EMBL/GenBank/DDBJ databases">
        <title>Vagococcus spp. assemblies.</title>
        <authorList>
            <person name="Gulvik C.A."/>
        </authorList>
    </citation>
    <scope>NUCLEOTIDE SEQUENCE [LARGE SCALE GENOMIC DNA]</scope>
    <source>
        <strain evidence="4 5">NCFB 2497</strain>
    </source>
</reference>
<dbReference type="AlphaFoldDB" id="A0A429ZZG2"/>
<dbReference type="InterPro" id="IPR050624">
    <property type="entry name" value="HTH-type_Tx_Regulator"/>
</dbReference>
<evidence type="ECO:0000313" key="4">
    <source>
        <dbReference type="EMBL" id="RST99409.1"/>
    </source>
</evidence>
<proteinExistence type="predicted"/>